<evidence type="ECO:0000313" key="1">
    <source>
        <dbReference type="EMBL" id="THV52538.1"/>
    </source>
</evidence>
<gene>
    <name evidence="1" type="ORF">BGAL_0076g00230</name>
</gene>
<organism evidence="1 2">
    <name type="scientific">Botrytis galanthina</name>
    <dbReference type="NCBI Taxonomy" id="278940"/>
    <lineage>
        <taxon>Eukaryota</taxon>
        <taxon>Fungi</taxon>
        <taxon>Dikarya</taxon>
        <taxon>Ascomycota</taxon>
        <taxon>Pezizomycotina</taxon>
        <taxon>Leotiomycetes</taxon>
        <taxon>Helotiales</taxon>
        <taxon>Sclerotiniaceae</taxon>
        <taxon>Botrytis</taxon>
    </lineage>
</organism>
<dbReference type="AlphaFoldDB" id="A0A4S8R3W7"/>
<dbReference type="Proteomes" id="UP000308671">
    <property type="component" value="Unassembled WGS sequence"/>
</dbReference>
<comment type="caution">
    <text evidence="1">The sequence shown here is derived from an EMBL/GenBank/DDBJ whole genome shotgun (WGS) entry which is preliminary data.</text>
</comment>
<name>A0A4S8R3W7_9HELO</name>
<accession>A0A4S8R3W7</accession>
<dbReference type="EMBL" id="PQXL01000076">
    <property type="protein sequence ID" value="THV52538.1"/>
    <property type="molecule type" value="Genomic_DNA"/>
</dbReference>
<protein>
    <submittedName>
        <fullName evidence="1">Uncharacterized protein</fullName>
    </submittedName>
</protein>
<proteinExistence type="predicted"/>
<evidence type="ECO:0000313" key="2">
    <source>
        <dbReference type="Proteomes" id="UP000308671"/>
    </source>
</evidence>
<sequence length="86" mass="9634">MVSWYYGHFTWHFHSSAMLFMAVNESYHLSWGSATLDGHYAVSVADAEAAKLTQNATPTCNVNNQILSITTSRKLCDMLIVTDCEE</sequence>
<reference evidence="1 2" key="1">
    <citation type="submission" date="2017-12" db="EMBL/GenBank/DDBJ databases">
        <title>Comparative genomics of Botrytis spp.</title>
        <authorList>
            <person name="Valero-Jimenez C.A."/>
            <person name="Tapia P."/>
            <person name="Veloso J."/>
            <person name="Silva-Moreno E."/>
            <person name="Staats M."/>
            <person name="Valdes J.H."/>
            <person name="Van Kan J.A.L."/>
        </authorList>
    </citation>
    <scope>NUCLEOTIDE SEQUENCE [LARGE SCALE GENOMIC DNA]</scope>
    <source>
        <strain evidence="1 2">MUCL435</strain>
    </source>
</reference>
<keyword evidence="2" id="KW-1185">Reference proteome</keyword>